<proteinExistence type="inferred from homology"/>
<feature type="active site" description="Nucleophile" evidence="3">
    <location>
        <position position="286"/>
    </location>
</feature>
<reference evidence="4 5" key="1">
    <citation type="journal article" date="2016" name="Nat. Commun.">
        <title>Thousands of microbial genomes shed light on interconnected biogeochemical processes in an aquifer system.</title>
        <authorList>
            <person name="Anantharaman K."/>
            <person name="Brown C.T."/>
            <person name="Hug L.A."/>
            <person name="Sharon I."/>
            <person name="Castelle C.J."/>
            <person name="Probst A.J."/>
            <person name="Thomas B.C."/>
            <person name="Singh A."/>
            <person name="Wilkins M.J."/>
            <person name="Karaoz U."/>
            <person name="Brodie E.L."/>
            <person name="Williams K.H."/>
            <person name="Hubbard S.S."/>
            <person name="Banfield J.F."/>
        </authorList>
    </citation>
    <scope>NUCLEOTIDE SEQUENCE [LARGE SCALE GENOMIC DNA]</scope>
</reference>
<dbReference type="GO" id="GO:0016403">
    <property type="term" value="F:dimethylargininase activity"/>
    <property type="evidence" value="ECO:0007669"/>
    <property type="project" value="TreeGrafter"/>
</dbReference>
<protein>
    <recommendedName>
        <fullName evidence="6">Amidinotransferase</fullName>
    </recommendedName>
</protein>
<dbReference type="Proteomes" id="UP000177573">
    <property type="component" value="Unassembled WGS sequence"/>
</dbReference>
<dbReference type="EMBL" id="MHLR01000026">
    <property type="protein sequence ID" value="OGZ14612.1"/>
    <property type="molecule type" value="Genomic_DNA"/>
</dbReference>
<accession>A0A1G2DMK3</accession>
<evidence type="ECO:0000313" key="5">
    <source>
        <dbReference type="Proteomes" id="UP000177573"/>
    </source>
</evidence>
<comment type="similarity">
    <text evidence="1">Belongs to the DDAH family.</text>
</comment>
<dbReference type="InterPro" id="IPR033199">
    <property type="entry name" value="DDAH-like"/>
</dbReference>
<sequence length="291" mass="32911">MHSLKNPRALVCPPAYFSVRYAINPQMAETLSEGGEPVHLDGVFKEWAGLIHFLARVGAALRFLQPHSSFPDIVFTANAGFVHAEKLFLSRFRHEERRGESAIVHEYFTERLGIPVVVLPEYVHDTEGQAHPVFFEGQGDVAWYGKYLVCGYGIRSNFHGIVEFVGRTAVPCVTLELVDEHFYHLDTCFCPMGNDILWYPQAFSTEAQEKVQELVQRTNGHLTAASAEDARHLACNGLYFEPREGYRVLITSPLSTKLYFQLDRLGIRVWQNDVSEFLKSGGGNRCLVLLF</sequence>
<dbReference type="PANTHER" id="PTHR12737:SF9">
    <property type="entry name" value="DIMETHYLARGININASE"/>
    <property type="match status" value="1"/>
</dbReference>
<dbReference type="GO" id="GO:0045429">
    <property type="term" value="P:positive regulation of nitric oxide biosynthetic process"/>
    <property type="evidence" value="ECO:0007669"/>
    <property type="project" value="TreeGrafter"/>
</dbReference>
<comment type="caution">
    <text evidence="4">The sequence shown here is derived from an EMBL/GenBank/DDBJ whole genome shotgun (WGS) entry which is preliminary data.</text>
</comment>
<dbReference type="PANTHER" id="PTHR12737">
    <property type="entry name" value="DIMETHYLARGININE DIMETHYLAMINOHYDROLASE"/>
    <property type="match status" value="1"/>
</dbReference>
<evidence type="ECO:0000256" key="1">
    <source>
        <dbReference type="ARBA" id="ARBA00008532"/>
    </source>
</evidence>
<name>A0A1G2DMK3_9BACT</name>
<feature type="active site" description="Proton donor" evidence="3">
    <location>
        <position position="184"/>
    </location>
</feature>
<organism evidence="4 5">
    <name type="scientific">Candidatus Lloydbacteria bacterium RIFCSPLOWO2_02_FULL_51_11</name>
    <dbReference type="NCBI Taxonomy" id="1798667"/>
    <lineage>
        <taxon>Bacteria</taxon>
        <taxon>Candidatus Lloydiibacteriota</taxon>
    </lineage>
</organism>
<keyword evidence="2" id="KW-0378">Hydrolase</keyword>
<dbReference type="Pfam" id="PF19420">
    <property type="entry name" value="DDAH_eukar"/>
    <property type="match status" value="1"/>
</dbReference>
<gene>
    <name evidence="4" type="ORF">A3J08_03340</name>
</gene>
<dbReference type="SUPFAM" id="SSF55909">
    <property type="entry name" value="Pentein"/>
    <property type="match status" value="1"/>
</dbReference>
<evidence type="ECO:0000256" key="2">
    <source>
        <dbReference type="ARBA" id="ARBA00022801"/>
    </source>
</evidence>
<evidence type="ECO:0008006" key="6">
    <source>
        <dbReference type="Google" id="ProtNLM"/>
    </source>
</evidence>
<dbReference type="AlphaFoldDB" id="A0A1G2DMK3"/>
<dbReference type="STRING" id="1798667.A3J08_03340"/>
<dbReference type="Gene3D" id="3.75.10.10">
    <property type="entry name" value="L-arginine/glycine Amidinotransferase, Chain A"/>
    <property type="match status" value="1"/>
</dbReference>
<dbReference type="GO" id="GO:0006525">
    <property type="term" value="P:arginine metabolic process"/>
    <property type="evidence" value="ECO:0007669"/>
    <property type="project" value="TreeGrafter"/>
</dbReference>
<dbReference type="GO" id="GO:0016597">
    <property type="term" value="F:amino acid binding"/>
    <property type="evidence" value="ECO:0007669"/>
    <property type="project" value="TreeGrafter"/>
</dbReference>
<dbReference type="GO" id="GO:0000052">
    <property type="term" value="P:citrulline metabolic process"/>
    <property type="evidence" value="ECO:0007669"/>
    <property type="project" value="TreeGrafter"/>
</dbReference>
<evidence type="ECO:0000313" key="4">
    <source>
        <dbReference type="EMBL" id="OGZ14612.1"/>
    </source>
</evidence>
<evidence type="ECO:0000256" key="3">
    <source>
        <dbReference type="PIRSR" id="PIRSR633199-1"/>
    </source>
</evidence>